<dbReference type="GeneID" id="88764433"/>
<evidence type="ECO:0000313" key="1">
    <source>
        <dbReference type="EMBL" id="EHJ14821.1"/>
    </source>
</evidence>
<accession>G5IZ12</accession>
<dbReference type="EMBL" id="AESD01000083">
    <property type="protein sequence ID" value="EHJ14821.1"/>
    <property type="molecule type" value="Genomic_DNA"/>
</dbReference>
<reference evidence="1 2" key="1">
    <citation type="journal article" date="2011" name="Front. Microbiol.">
        <title>Two Strains of Crocosphaera watsonii with Highly Conserved Genomes are Distinguished by Strain-Specific Features.</title>
        <authorList>
            <person name="Bench S.R."/>
            <person name="Ilikchyan I.N."/>
            <person name="Tripp H.J."/>
            <person name="Zehr J.P."/>
        </authorList>
    </citation>
    <scope>NUCLEOTIDE SEQUENCE [LARGE SCALE GENOMIC DNA]</scope>
    <source>
        <strain evidence="1 2">WH 0003</strain>
    </source>
</reference>
<protein>
    <submittedName>
        <fullName evidence="1">Uncharacterized protein</fullName>
    </submittedName>
</protein>
<dbReference type="PATRIC" id="fig|423471.3.peg.469"/>
<sequence>MVMSQGGFDTLGSISEATIMMDDSLYQYFLKLIQTKPSSEVLSKIRLLLVEIANYPDKKVQEMVKNLVYAPTAKSNCSSFFNRLCQVCIAHWIINEETRPAIFELLDLFKQTNIYQIEQHKIITRWQE</sequence>
<proteinExistence type="predicted"/>
<comment type="caution">
    <text evidence="1">The sequence shown here is derived from an EMBL/GenBank/DDBJ whole genome shotgun (WGS) entry which is preliminary data.</text>
</comment>
<name>G5IZ12_CROWT</name>
<evidence type="ECO:0000313" key="2">
    <source>
        <dbReference type="Proteomes" id="UP000003477"/>
    </source>
</evidence>
<dbReference type="AlphaFoldDB" id="G5IZ12"/>
<dbReference type="Proteomes" id="UP000003477">
    <property type="component" value="Unassembled WGS sequence"/>
</dbReference>
<dbReference type="RefSeq" id="WP_007309121.1">
    <property type="nucleotide sequence ID" value="NZ_AESD01000083.1"/>
</dbReference>
<organism evidence="1 2">
    <name type="scientific">Crocosphaera watsonii WH 0003</name>
    <dbReference type="NCBI Taxonomy" id="423471"/>
    <lineage>
        <taxon>Bacteria</taxon>
        <taxon>Bacillati</taxon>
        <taxon>Cyanobacteriota</taxon>
        <taxon>Cyanophyceae</taxon>
        <taxon>Oscillatoriophycideae</taxon>
        <taxon>Chroococcales</taxon>
        <taxon>Aphanothecaceae</taxon>
        <taxon>Crocosphaera</taxon>
    </lineage>
</organism>
<gene>
    <name evidence="1" type="ORF">CWATWH0003_0509</name>
</gene>